<protein>
    <submittedName>
        <fullName evidence="1">Uncharacterized protein</fullName>
    </submittedName>
</protein>
<evidence type="ECO:0000313" key="1">
    <source>
        <dbReference type="EMBL" id="GAJ20900.1"/>
    </source>
</evidence>
<gene>
    <name evidence="1" type="ORF">S12H4_58669</name>
</gene>
<name>X1W0W2_9ZZZZ</name>
<proteinExistence type="predicted"/>
<organism evidence="1">
    <name type="scientific">marine sediment metagenome</name>
    <dbReference type="NCBI Taxonomy" id="412755"/>
    <lineage>
        <taxon>unclassified sequences</taxon>
        <taxon>metagenomes</taxon>
        <taxon>ecological metagenomes</taxon>
    </lineage>
</organism>
<dbReference type="AlphaFoldDB" id="X1W0W2"/>
<comment type="caution">
    <text evidence="1">The sequence shown here is derived from an EMBL/GenBank/DDBJ whole genome shotgun (WGS) entry which is preliminary data.</text>
</comment>
<accession>X1W0W2</accession>
<feature type="non-terminal residue" evidence="1">
    <location>
        <position position="70"/>
    </location>
</feature>
<reference evidence="1" key="1">
    <citation type="journal article" date="2014" name="Front. Microbiol.">
        <title>High frequency of phylogenetically diverse reductive dehalogenase-homologous genes in deep subseafloor sedimentary metagenomes.</title>
        <authorList>
            <person name="Kawai M."/>
            <person name="Futagami T."/>
            <person name="Toyoda A."/>
            <person name="Takaki Y."/>
            <person name="Nishi S."/>
            <person name="Hori S."/>
            <person name="Arai W."/>
            <person name="Tsubouchi T."/>
            <person name="Morono Y."/>
            <person name="Uchiyama I."/>
            <person name="Ito T."/>
            <person name="Fujiyama A."/>
            <person name="Inagaki F."/>
            <person name="Takami H."/>
        </authorList>
    </citation>
    <scope>NUCLEOTIDE SEQUENCE</scope>
    <source>
        <strain evidence="1">Expedition CK06-06</strain>
    </source>
</reference>
<sequence length="70" mass="7857">MEVFVHRAPTATGYLTYELEGVVELEEMLNSSTLNKPLTDDEEVSVEITGRWGKIKPLLSGPAFADIWFN</sequence>
<dbReference type="EMBL" id="BARW01038163">
    <property type="protein sequence ID" value="GAJ20900.1"/>
    <property type="molecule type" value="Genomic_DNA"/>
</dbReference>